<evidence type="ECO:0000313" key="2">
    <source>
        <dbReference type="Proteomes" id="UP000720189"/>
    </source>
</evidence>
<accession>A0A9P9R6L9</accession>
<name>A0A9P9R6L9_FUSRE</name>
<dbReference type="AlphaFoldDB" id="A0A9P9R6L9"/>
<dbReference type="EMBL" id="JAGMUX010000002">
    <property type="protein sequence ID" value="KAH7267205.1"/>
    <property type="molecule type" value="Genomic_DNA"/>
</dbReference>
<gene>
    <name evidence="1" type="ORF">BKA55DRAFT_168736</name>
</gene>
<comment type="caution">
    <text evidence="1">The sequence shown here is derived from an EMBL/GenBank/DDBJ whole genome shotgun (WGS) entry which is preliminary data.</text>
</comment>
<organism evidence="1 2">
    <name type="scientific">Fusarium redolens</name>
    <dbReference type="NCBI Taxonomy" id="48865"/>
    <lineage>
        <taxon>Eukaryota</taxon>
        <taxon>Fungi</taxon>
        <taxon>Dikarya</taxon>
        <taxon>Ascomycota</taxon>
        <taxon>Pezizomycotina</taxon>
        <taxon>Sordariomycetes</taxon>
        <taxon>Hypocreomycetidae</taxon>
        <taxon>Hypocreales</taxon>
        <taxon>Nectriaceae</taxon>
        <taxon>Fusarium</taxon>
        <taxon>Fusarium redolens species complex</taxon>
    </lineage>
</organism>
<dbReference type="GeneID" id="70214959"/>
<dbReference type="Proteomes" id="UP000720189">
    <property type="component" value="Unassembled WGS sequence"/>
</dbReference>
<evidence type="ECO:0000313" key="1">
    <source>
        <dbReference type="EMBL" id="KAH7267205.1"/>
    </source>
</evidence>
<dbReference type="RefSeq" id="XP_046055024.1">
    <property type="nucleotide sequence ID" value="XM_046185005.1"/>
</dbReference>
<proteinExistence type="predicted"/>
<reference evidence="1" key="1">
    <citation type="journal article" date="2021" name="Nat. Commun.">
        <title>Genetic determinants of endophytism in the Arabidopsis root mycobiome.</title>
        <authorList>
            <person name="Mesny F."/>
            <person name="Miyauchi S."/>
            <person name="Thiergart T."/>
            <person name="Pickel B."/>
            <person name="Atanasova L."/>
            <person name="Karlsson M."/>
            <person name="Huettel B."/>
            <person name="Barry K.W."/>
            <person name="Haridas S."/>
            <person name="Chen C."/>
            <person name="Bauer D."/>
            <person name="Andreopoulos W."/>
            <person name="Pangilinan J."/>
            <person name="LaButti K."/>
            <person name="Riley R."/>
            <person name="Lipzen A."/>
            <person name="Clum A."/>
            <person name="Drula E."/>
            <person name="Henrissat B."/>
            <person name="Kohler A."/>
            <person name="Grigoriev I.V."/>
            <person name="Martin F.M."/>
            <person name="Hacquard S."/>
        </authorList>
    </citation>
    <scope>NUCLEOTIDE SEQUENCE</scope>
    <source>
        <strain evidence="1">MPI-CAGE-AT-0023</strain>
    </source>
</reference>
<protein>
    <submittedName>
        <fullName evidence="1">Uncharacterized protein</fullName>
    </submittedName>
</protein>
<keyword evidence="2" id="KW-1185">Reference proteome</keyword>
<sequence length="68" mass="7726">MTNVMLFITRQEEDEPFQIRALHGSRLNAALSVHTVRSDRDKRSIVRIASINSNPCSRCPVISVSWQS</sequence>